<dbReference type="GO" id="GO:0009279">
    <property type="term" value="C:cell outer membrane"/>
    <property type="evidence" value="ECO:0007669"/>
    <property type="project" value="UniProtKB-SubCell"/>
</dbReference>
<accession>A0AAW5ADY7</accession>
<keyword evidence="3 11" id="KW-0813">Transport</keyword>
<proteinExistence type="inferred from homology"/>
<dbReference type="PANTHER" id="PTHR30069">
    <property type="entry name" value="TONB-DEPENDENT OUTER MEMBRANE RECEPTOR"/>
    <property type="match status" value="1"/>
</dbReference>
<protein>
    <submittedName>
        <fullName evidence="17">TonB-dependent hemoglobin/transferrin/lactoferrin family receptor</fullName>
    </submittedName>
</protein>
<evidence type="ECO:0000256" key="14">
    <source>
        <dbReference type="SAM" id="SignalP"/>
    </source>
</evidence>
<dbReference type="CDD" id="cd01347">
    <property type="entry name" value="ligand_gated_channel"/>
    <property type="match status" value="1"/>
</dbReference>
<evidence type="ECO:0000313" key="18">
    <source>
        <dbReference type="Proteomes" id="UP001201397"/>
    </source>
</evidence>
<keyword evidence="10 11" id="KW-0998">Cell outer membrane</keyword>
<dbReference type="GO" id="GO:0015344">
    <property type="term" value="F:siderophore uptake transmembrane transporter activity"/>
    <property type="evidence" value="ECO:0007669"/>
    <property type="project" value="TreeGrafter"/>
</dbReference>
<evidence type="ECO:0000256" key="1">
    <source>
        <dbReference type="ARBA" id="ARBA00004571"/>
    </source>
</evidence>
<feature type="signal peptide" evidence="14">
    <location>
        <begin position="1"/>
        <end position="25"/>
    </location>
</feature>
<dbReference type="InterPro" id="IPR037066">
    <property type="entry name" value="Plug_dom_sf"/>
</dbReference>
<evidence type="ECO:0000313" key="17">
    <source>
        <dbReference type="EMBL" id="MCF7529906.1"/>
    </source>
</evidence>
<name>A0AAW5ADY7_9NEIS</name>
<dbReference type="Pfam" id="PF07715">
    <property type="entry name" value="Plug"/>
    <property type="match status" value="1"/>
</dbReference>
<dbReference type="EMBL" id="JAKKDL010000006">
    <property type="protein sequence ID" value="MCF7529906.1"/>
    <property type="molecule type" value="Genomic_DNA"/>
</dbReference>
<keyword evidence="5 11" id="KW-0812">Transmembrane</keyword>
<comment type="similarity">
    <text evidence="2 11 13">Belongs to the TonB-dependent receptor family.</text>
</comment>
<evidence type="ECO:0000256" key="11">
    <source>
        <dbReference type="PROSITE-ProRule" id="PRU01360"/>
    </source>
</evidence>
<dbReference type="InterPro" id="IPR012910">
    <property type="entry name" value="Plug_dom"/>
</dbReference>
<feature type="chain" id="PRO_5043711461" evidence="14">
    <location>
        <begin position="26"/>
        <end position="794"/>
    </location>
</feature>
<dbReference type="AlphaFoldDB" id="A0AAW5ADY7"/>
<keyword evidence="6 14" id="KW-0732">Signal</keyword>
<gene>
    <name evidence="17" type="ORF">L4H06_06680</name>
</gene>
<evidence type="ECO:0000259" key="16">
    <source>
        <dbReference type="Pfam" id="PF07715"/>
    </source>
</evidence>
<evidence type="ECO:0000256" key="4">
    <source>
        <dbReference type="ARBA" id="ARBA00022452"/>
    </source>
</evidence>
<evidence type="ECO:0000256" key="2">
    <source>
        <dbReference type="ARBA" id="ARBA00009810"/>
    </source>
</evidence>
<keyword evidence="4 11" id="KW-1134">Transmembrane beta strand</keyword>
<dbReference type="Gene3D" id="2.40.170.20">
    <property type="entry name" value="TonB-dependent receptor, beta-barrel domain"/>
    <property type="match status" value="1"/>
</dbReference>
<evidence type="ECO:0000256" key="12">
    <source>
        <dbReference type="PROSITE-ProRule" id="PRU10144"/>
    </source>
</evidence>
<evidence type="ECO:0000256" key="5">
    <source>
        <dbReference type="ARBA" id="ARBA00022692"/>
    </source>
</evidence>
<feature type="domain" description="TonB-dependent receptor-like beta-barrel" evidence="15">
    <location>
        <begin position="273"/>
        <end position="745"/>
    </location>
</feature>
<evidence type="ECO:0000256" key="10">
    <source>
        <dbReference type="ARBA" id="ARBA00023237"/>
    </source>
</evidence>
<evidence type="ECO:0000259" key="15">
    <source>
        <dbReference type="Pfam" id="PF00593"/>
    </source>
</evidence>
<evidence type="ECO:0000256" key="7">
    <source>
        <dbReference type="ARBA" id="ARBA00023077"/>
    </source>
</evidence>
<dbReference type="Proteomes" id="UP001201397">
    <property type="component" value="Unassembled WGS sequence"/>
</dbReference>
<dbReference type="PROSITE" id="PS52016">
    <property type="entry name" value="TONB_DEPENDENT_REC_3"/>
    <property type="match status" value="1"/>
</dbReference>
<reference evidence="17" key="1">
    <citation type="submission" date="2022-01" db="EMBL/GenBank/DDBJ databases">
        <title>Neisseria sp. ZJ104.</title>
        <authorList>
            <person name="Yang C."/>
        </authorList>
    </citation>
    <scope>NUCLEOTIDE SEQUENCE</scope>
    <source>
        <strain evidence="17">ZJ104</strain>
    </source>
</reference>
<evidence type="ECO:0000256" key="13">
    <source>
        <dbReference type="RuleBase" id="RU003357"/>
    </source>
</evidence>
<keyword evidence="9 17" id="KW-0675">Receptor</keyword>
<keyword evidence="8 11" id="KW-0472">Membrane</keyword>
<dbReference type="RefSeq" id="WP_237092832.1">
    <property type="nucleotide sequence ID" value="NZ_JAKKDL010000006.1"/>
</dbReference>
<feature type="domain" description="TonB-dependent receptor plug" evidence="16">
    <location>
        <begin position="57"/>
        <end position="168"/>
    </location>
</feature>
<feature type="short sequence motif" description="TonB C-terminal box" evidence="12">
    <location>
        <begin position="777"/>
        <end position="794"/>
    </location>
</feature>
<dbReference type="NCBIfam" id="TIGR01786">
    <property type="entry name" value="TonB-hemlactrns"/>
    <property type="match status" value="1"/>
</dbReference>
<dbReference type="InterPro" id="IPR036942">
    <property type="entry name" value="Beta-barrel_TonB_sf"/>
</dbReference>
<keyword evidence="7 13" id="KW-0798">TonB box</keyword>
<dbReference type="PROSITE" id="PS01156">
    <property type="entry name" value="TONB_DEPENDENT_REC_2"/>
    <property type="match status" value="1"/>
</dbReference>
<dbReference type="InterPro" id="IPR010949">
    <property type="entry name" value="TonB_Hb/transfer/lactofer_rcpt"/>
</dbReference>
<sequence>MMKKQMTFKPTVLFILLSSAFSAQALHAETALSEPDADIQLKTVEVKGNKTATKLGTEKIRRQKLDEYLIQDIHDMVRYDPGISVTEGGRAGSNGFAVRGVDKDRVAVSVDGLAQAESRSSEAFQELFGAYGNFNTNRNAAELENISEVAILKGADSLTAGSGALGGAVLYKTKSPKDYLQDGKNYYIGLKGGYSSKSSQWMSSTTLAGRAGNADGLFVFTRRHGHETRNHGGGADTVLDYTDENSFSYKGVARATPDPQNTASKSTLVKLGYHFTPSNYLSGVYEDYRQDRKTDELSNLFSYISQDKRLRNDVSYRKRTGLQYENHLENGPWDSLKLNADKQQIDMTTMTWDIPLKENIQGRNTEVFFRRRGLYQNLNQFQISAEKHADWHNISWDTSYGAGLSKGKYRNSNLEYFALLFYPDILGSKKDTNEFLVSTENKKQHIYWDNTIRFGDKVKLGLGARYDKVNMNTLESDSLTPNVKRQLVWQNIWDKQASFKAPSYSASLDWNIVPSLTLQSKYSTAFRSPTTDEMWFFFPHRDFYVQPNPDLKDERSKNIELGIDWHGKWGNLKLSGFRTRYKNFIDFVYIGGIQHETLNSNGDIVKESWISPTYQNRNRNNAVVKGLELQGRWDLNSIGLPDGTYTNIAASYIKGSADNDIPLNALQPFNAVWGIGYKHPGNRWGIGTNLSYFARKKAEDTSRAYDKPNEPWPFVKHSRNVFLVDLIGHYQFGKNVSLRSGIFNLFNKKYYTWDTLRSIREFGTVNRVHNQTHGGIERFSAPGRNFNITLEAKF</sequence>
<dbReference type="GO" id="GO:0044718">
    <property type="term" value="P:siderophore transmembrane transport"/>
    <property type="evidence" value="ECO:0007669"/>
    <property type="project" value="TreeGrafter"/>
</dbReference>
<dbReference type="Pfam" id="PF00593">
    <property type="entry name" value="TonB_dep_Rec_b-barrel"/>
    <property type="match status" value="1"/>
</dbReference>
<evidence type="ECO:0000256" key="8">
    <source>
        <dbReference type="ARBA" id="ARBA00023136"/>
    </source>
</evidence>
<dbReference type="Gene3D" id="2.170.130.10">
    <property type="entry name" value="TonB-dependent receptor, plug domain"/>
    <property type="match status" value="1"/>
</dbReference>
<organism evidence="17 18">
    <name type="scientific">Neisseria lisongii</name>
    <dbReference type="NCBI Taxonomy" id="2912188"/>
    <lineage>
        <taxon>Bacteria</taxon>
        <taxon>Pseudomonadati</taxon>
        <taxon>Pseudomonadota</taxon>
        <taxon>Betaproteobacteria</taxon>
        <taxon>Neisseriales</taxon>
        <taxon>Neisseriaceae</taxon>
        <taxon>Neisseria</taxon>
    </lineage>
</organism>
<dbReference type="SUPFAM" id="SSF56935">
    <property type="entry name" value="Porins"/>
    <property type="match status" value="1"/>
</dbReference>
<evidence type="ECO:0000256" key="9">
    <source>
        <dbReference type="ARBA" id="ARBA00023170"/>
    </source>
</evidence>
<dbReference type="InterPro" id="IPR039426">
    <property type="entry name" value="TonB-dep_rcpt-like"/>
</dbReference>
<dbReference type="PANTHER" id="PTHR30069:SF29">
    <property type="entry name" value="HEMOGLOBIN AND HEMOGLOBIN-HAPTOGLOBIN-BINDING PROTEIN 1-RELATED"/>
    <property type="match status" value="1"/>
</dbReference>
<comment type="caution">
    <text evidence="17">The sequence shown here is derived from an EMBL/GenBank/DDBJ whole genome shotgun (WGS) entry which is preliminary data.</text>
</comment>
<evidence type="ECO:0000256" key="6">
    <source>
        <dbReference type="ARBA" id="ARBA00022729"/>
    </source>
</evidence>
<comment type="subcellular location">
    <subcellularLocation>
        <location evidence="1 11">Cell outer membrane</location>
        <topology evidence="1 11">Multi-pass membrane protein</topology>
    </subcellularLocation>
</comment>
<dbReference type="InterPro" id="IPR010917">
    <property type="entry name" value="TonB_rcpt_CS"/>
</dbReference>
<dbReference type="InterPro" id="IPR000531">
    <property type="entry name" value="Beta-barrel_TonB"/>
</dbReference>
<evidence type="ECO:0000256" key="3">
    <source>
        <dbReference type="ARBA" id="ARBA00022448"/>
    </source>
</evidence>